<reference evidence="1 2" key="1">
    <citation type="journal article" date="2010" name="DNA Res.">
        <title>Bacterial lifestyle in a deep-sea hydrothermal vent chimney revealed by the genome sequence of the thermophilic bacterium Deferribacter desulfuricans SSM1.</title>
        <authorList>
            <person name="Takaki Y."/>
            <person name="Shimamura S."/>
            <person name="Nakagawa S."/>
            <person name="Fukuhara Y."/>
            <person name="Horikawa H."/>
            <person name="Ankai A."/>
            <person name="Harada T."/>
            <person name="Hosoyama A."/>
            <person name="Oguchi A."/>
            <person name="Fukui S."/>
            <person name="Fujita N."/>
            <person name="Takami H."/>
            <person name="Takai K."/>
        </authorList>
    </citation>
    <scope>NUCLEOTIDE SEQUENCE [LARGE SCALE GENOMIC DNA]</scope>
    <source>
        <strain evidence="2">DSM 14783 / JCM 11476 / NBRC 101012 / SSM1</strain>
    </source>
</reference>
<dbReference type="Gene3D" id="1.10.238.160">
    <property type="match status" value="1"/>
</dbReference>
<evidence type="ECO:0000313" key="1">
    <source>
        <dbReference type="EMBL" id="BAI79786.1"/>
    </source>
</evidence>
<keyword evidence="2" id="KW-1185">Reference proteome</keyword>
<dbReference type="AlphaFoldDB" id="D3PB13"/>
<protein>
    <submittedName>
        <fullName evidence="1">Transcriptional regulator</fullName>
    </submittedName>
</protein>
<sequence>MVQEKLLRLKDVLEIIPVGRSTWYEGIKKGIFPKPIKLGRSSFWKLSDIQKLIEDTAYVAI</sequence>
<dbReference type="STRING" id="639282.DEFDS_0278"/>
<dbReference type="KEGG" id="ddf:DEFDS_0278"/>
<evidence type="ECO:0000313" key="2">
    <source>
        <dbReference type="Proteomes" id="UP000001520"/>
    </source>
</evidence>
<organism evidence="1 2">
    <name type="scientific">Deferribacter desulfuricans (strain DSM 14783 / JCM 11476 / NBRC 101012 / SSM1)</name>
    <dbReference type="NCBI Taxonomy" id="639282"/>
    <lineage>
        <taxon>Bacteria</taxon>
        <taxon>Pseudomonadati</taxon>
        <taxon>Deferribacterota</taxon>
        <taxon>Deferribacteres</taxon>
        <taxon>Deferribacterales</taxon>
        <taxon>Deferribacteraceae</taxon>
        <taxon>Deferribacter</taxon>
    </lineage>
</organism>
<name>D3PB13_DEFDS</name>
<proteinExistence type="predicted"/>
<dbReference type="eggNOG" id="COG3311">
    <property type="taxonomic scope" value="Bacteria"/>
</dbReference>
<dbReference type="EMBL" id="AP011529">
    <property type="protein sequence ID" value="BAI79786.1"/>
    <property type="molecule type" value="Genomic_DNA"/>
</dbReference>
<dbReference type="HOGENOM" id="CLU_140176_15_4_0"/>
<dbReference type="Pfam" id="PF05930">
    <property type="entry name" value="Phage_AlpA"/>
    <property type="match status" value="1"/>
</dbReference>
<dbReference type="RefSeq" id="WP_013007034.1">
    <property type="nucleotide sequence ID" value="NC_013939.1"/>
</dbReference>
<dbReference type="Proteomes" id="UP000001520">
    <property type="component" value="Chromosome"/>
</dbReference>
<accession>D3PB13</accession>
<dbReference type="InterPro" id="IPR010260">
    <property type="entry name" value="AlpA"/>
</dbReference>
<gene>
    <name evidence="1" type="ordered locus">DEFDS_0278</name>
</gene>